<dbReference type="InterPro" id="IPR005119">
    <property type="entry name" value="LysR_subst-bd"/>
</dbReference>
<dbReference type="Proteomes" id="UP000254069">
    <property type="component" value="Unassembled WGS sequence"/>
</dbReference>
<evidence type="ECO:0000256" key="2">
    <source>
        <dbReference type="ARBA" id="ARBA00023015"/>
    </source>
</evidence>
<dbReference type="Pfam" id="PF00126">
    <property type="entry name" value="HTH_1"/>
    <property type="match status" value="1"/>
</dbReference>
<comment type="similarity">
    <text evidence="1">Belongs to the LysR transcriptional regulatory family.</text>
</comment>
<dbReference type="SUPFAM" id="SSF46785">
    <property type="entry name" value="Winged helix' DNA-binding domain"/>
    <property type="match status" value="1"/>
</dbReference>
<dbReference type="Gene3D" id="1.10.10.10">
    <property type="entry name" value="Winged helix-like DNA-binding domain superfamily/Winged helix DNA-binding domain"/>
    <property type="match status" value="1"/>
</dbReference>
<dbReference type="FunFam" id="3.40.190.290:FF:000001">
    <property type="entry name" value="Transcriptional regulator, LysR family"/>
    <property type="match status" value="1"/>
</dbReference>
<dbReference type="InterPro" id="IPR036390">
    <property type="entry name" value="WH_DNA-bd_sf"/>
</dbReference>
<sequence>MDRLTAAEVFVDLAASGSFTATAERLEMSRAMVTRHIKTLEDWLGARLLNRTTRSVTLTDAGNQCLTYCRQLLSTREALEISLSERRRQLTGKLRISSSMSFAHARLAASLAQFIRLNPGVEIELDVSDRAVDLVAERVDLVIRIASSPDPLLIGKPLIKVNSQLVASPEYLKQYSAPQHPRDLRQHLCLGYRHFNRNLWHLSKGEQNESVAVNCQLVANEATVLLRAAQAGSGIAQLPDYLLAEALKDGSLQCLLPDWTPRVMTAYALYSSREHMPVALRALIDHLSQAFSG</sequence>
<evidence type="ECO:0000256" key="4">
    <source>
        <dbReference type="ARBA" id="ARBA00023163"/>
    </source>
</evidence>
<reference evidence="6 7" key="1">
    <citation type="submission" date="2018-06" db="EMBL/GenBank/DDBJ databases">
        <authorList>
            <consortium name="Pathogen Informatics"/>
            <person name="Doyle S."/>
        </authorList>
    </citation>
    <scope>NUCLEOTIDE SEQUENCE [LARGE SCALE GENOMIC DNA]</scope>
    <source>
        <strain evidence="6 7">NCTC10738</strain>
    </source>
</reference>
<keyword evidence="7" id="KW-1185">Reference proteome</keyword>
<dbReference type="PANTHER" id="PTHR30537">
    <property type="entry name" value="HTH-TYPE TRANSCRIPTIONAL REGULATOR"/>
    <property type="match status" value="1"/>
</dbReference>
<evidence type="ECO:0000313" key="7">
    <source>
        <dbReference type="Proteomes" id="UP000254069"/>
    </source>
</evidence>
<dbReference type="SUPFAM" id="SSF53850">
    <property type="entry name" value="Periplasmic binding protein-like II"/>
    <property type="match status" value="1"/>
</dbReference>
<evidence type="ECO:0000259" key="5">
    <source>
        <dbReference type="PROSITE" id="PS50931"/>
    </source>
</evidence>
<dbReference type="PANTHER" id="PTHR30537:SF35">
    <property type="entry name" value="TRANSCRIPTIONAL REGULATORY PROTEIN"/>
    <property type="match status" value="1"/>
</dbReference>
<dbReference type="EMBL" id="UGYO01000002">
    <property type="protein sequence ID" value="SUJ04404.1"/>
    <property type="molecule type" value="Genomic_DNA"/>
</dbReference>
<feature type="domain" description="HTH lysR-type" evidence="5">
    <location>
        <begin position="1"/>
        <end position="59"/>
    </location>
</feature>
<keyword evidence="3" id="KW-0238">DNA-binding</keyword>
<dbReference type="InterPro" id="IPR036388">
    <property type="entry name" value="WH-like_DNA-bd_sf"/>
</dbReference>
<evidence type="ECO:0000256" key="1">
    <source>
        <dbReference type="ARBA" id="ARBA00009437"/>
    </source>
</evidence>
<dbReference type="PROSITE" id="PS50931">
    <property type="entry name" value="HTH_LYSR"/>
    <property type="match status" value="1"/>
</dbReference>
<proteinExistence type="inferred from homology"/>
<dbReference type="CDD" id="cd08422">
    <property type="entry name" value="PBP2_CrgA_like"/>
    <property type="match status" value="1"/>
</dbReference>
<name>A0A380BR28_9GAMM</name>
<dbReference type="InterPro" id="IPR000847">
    <property type="entry name" value="LysR_HTH_N"/>
</dbReference>
<evidence type="ECO:0000313" key="6">
    <source>
        <dbReference type="EMBL" id="SUJ04404.1"/>
    </source>
</evidence>
<dbReference type="GO" id="GO:0006351">
    <property type="term" value="P:DNA-templated transcription"/>
    <property type="evidence" value="ECO:0007669"/>
    <property type="project" value="TreeGrafter"/>
</dbReference>
<keyword evidence="2" id="KW-0805">Transcription regulation</keyword>
<dbReference type="GO" id="GO:0003700">
    <property type="term" value="F:DNA-binding transcription factor activity"/>
    <property type="evidence" value="ECO:0007669"/>
    <property type="project" value="InterPro"/>
</dbReference>
<dbReference type="FunFam" id="1.10.10.10:FF:000001">
    <property type="entry name" value="LysR family transcriptional regulator"/>
    <property type="match status" value="1"/>
</dbReference>
<dbReference type="AlphaFoldDB" id="A0A380BR28"/>
<keyword evidence="4" id="KW-0804">Transcription</keyword>
<dbReference type="Pfam" id="PF03466">
    <property type="entry name" value="LysR_substrate"/>
    <property type="match status" value="1"/>
</dbReference>
<gene>
    <name evidence="6" type="primary">dmlR_16</name>
    <name evidence="6" type="ORF">NCTC10738_03662</name>
</gene>
<evidence type="ECO:0000256" key="3">
    <source>
        <dbReference type="ARBA" id="ARBA00023125"/>
    </source>
</evidence>
<accession>A0A380BR28</accession>
<dbReference type="InterPro" id="IPR058163">
    <property type="entry name" value="LysR-type_TF_proteobact-type"/>
</dbReference>
<dbReference type="RefSeq" id="WP_028781459.1">
    <property type="nucleotide sequence ID" value="NZ_JADZHC010000053.1"/>
</dbReference>
<protein>
    <submittedName>
        <fullName evidence="6">D-malate degradation protein R</fullName>
    </submittedName>
</protein>
<organism evidence="6 7">
    <name type="scientific">Shewanella algae</name>
    <dbReference type="NCBI Taxonomy" id="38313"/>
    <lineage>
        <taxon>Bacteria</taxon>
        <taxon>Pseudomonadati</taxon>
        <taxon>Pseudomonadota</taxon>
        <taxon>Gammaproteobacteria</taxon>
        <taxon>Alteromonadales</taxon>
        <taxon>Shewanellaceae</taxon>
        <taxon>Shewanella</taxon>
    </lineage>
</organism>
<dbReference type="GO" id="GO:0043565">
    <property type="term" value="F:sequence-specific DNA binding"/>
    <property type="evidence" value="ECO:0007669"/>
    <property type="project" value="TreeGrafter"/>
</dbReference>
<dbReference type="Gene3D" id="3.40.190.290">
    <property type="match status" value="1"/>
</dbReference>